<name>A0A7W7CEE7_9PSEU</name>
<dbReference type="EMBL" id="JACHMH010000001">
    <property type="protein sequence ID" value="MBB4679648.1"/>
    <property type="molecule type" value="Genomic_DNA"/>
</dbReference>
<dbReference type="PROSITE" id="PS51257">
    <property type="entry name" value="PROKAR_LIPOPROTEIN"/>
    <property type="match status" value="1"/>
</dbReference>
<protein>
    <submittedName>
        <fullName evidence="6">N-acetylglucosamine transport system substrate-binding protein</fullName>
    </submittedName>
</protein>
<keyword evidence="7" id="KW-1185">Reference proteome</keyword>
<comment type="similarity">
    <text evidence="2">Belongs to the bacterial solute-binding protein 1 family.</text>
</comment>
<proteinExistence type="inferred from homology"/>
<dbReference type="GO" id="GO:0030313">
    <property type="term" value="C:cell envelope"/>
    <property type="evidence" value="ECO:0007669"/>
    <property type="project" value="UniProtKB-SubCell"/>
</dbReference>
<gene>
    <name evidence="6" type="ORF">HNR67_005766</name>
</gene>
<dbReference type="InterPro" id="IPR006059">
    <property type="entry name" value="SBP"/>
</dbReference>
<dbReference type="NCBIfam" id="TIGR03851">
    <property type="entry name" value="chitin_NgcE"/>
    <property type="match status" value="1"/>
</dbReference>
<sequence length="468" mass="49932">MTRTNISRRDLLRAAAVLGMSAPLLGACVTGGGPGAGPGQRGERSAGNPFGVKAGSPLEVVVFKGGYGDDYVKAAEEVYRRQHQGSAIEHRGIQQVGDTLRPRFVANTPPDVVDNTGAGALDISALAAAGQLTNLAELLDAPSWDDPNVTVRNTLLPGVVEDGERDGVCVHLNYTFTVWGLWYSKSLFDRQGWTYPATWEAMLALCAEIKKTGIAPWTYQGKYPDYVTDPLLTMAAKSGGMDLIRALDNLEPGAWRHEAVRGAAEAFAELAGRGYFMPGSEALSHTEAQAAWCQGKAAFIPSGSWLESEQRDVTPPGFEMTLGVLPARTTADKLKPTALEASSTESYLVPAQAKNIAGGLDFLRMLFSRNACREFARTAGTLPSVAGATDGLTLSSGLGSVSAAVRAAGTELISFRHRGWYPQLRKATDDAVGELITRRLTPAAFADRLQLAADALAKDSSVKKYTRR</sequence>
<dbReference type="Pfam" id="PF01547">
    <property type="entry name" value="SBP_bac_1"/>
    <property type="match status" value="1"/>
</dbReference>
<keyword evidence="3" id="KW-0813">Transport</keyword>
<evidence type="ECO:0000313" key="6">
    <source>
        <dbReference type="EMBL" id="MBB4679648.1"/>
    </source>
</evidence>
<comment type="caution">
    <text evidence="6">The sequence shown here is derived from an EMBL/GenBank/DDBJ whole genome shotgun (WGS) entry which is preliminary data.</text>
</comment>
<dbReference type="InterPro" id="IPR050490">
    <property type="entry name" value="Bact_solute-bd_prot1"/>
</dbReference>
<evidence type="ECO:0000256" key="5">
    <source>
        <dbReference type="SAM" id="SignalP"/>
    </source>
</evidence>
<evidence type="ECO:0000256" key="1">
    <source>
        <dbReference type="ARBA" id="ARBA00004196"/>
    </source>
</evidence>
<accession>A0A7W7CEE7</accession>
<dbReference type="SUPFAM" id="SSF53850">
    <property type="entry name" value="Periplasmic binding protein-like II"/>
    <property type="match status" value="1"/>
</dbReference>
<dbReference type="InterPro" id="IPR022386">
    <property type="entry name" value="Chitin_NgcE"/>
</dbReference>
<dbReference type="PROSITE" id="PS51318">
    <property type="entry name" value="TAT"/>
    <property type="match status" value="1"/>
</dbReference>
<organism evidence="6 7">
    <name type="scientific">Crossiella cryophila</name>
    <dbReference type="NCBI Taxonomy" id="43355"/>
    <lineage>
        <taxon>Bacteria</taxon>
        <taxon>Bacillati</taxon>
        <taxon>Actinomycetota</taxon>
        <taxon>Actinomycetes</taxon>
        <taxon>Pseudonocardiales</taxon>
        <taxon>Pseudonocardiaceae</taxon>
        <taxon>Crossiella</taxon>
    </lineage>
</organism>
<dbReference type="PANTHER" id="PTHR43649:SF31">
    <property type="entry name" value="SN-GLYCEROL-3-PHOSPHATE-BINDING PERIPLASMIC PROTEIN UGPB"/>
    <property type="match status" value="1"/>
</dbReference>
<reference evidence="6 7" key="1">
    <citation type="submission" date="2020-08" db="EMBL/GenBank/DDBJ databases">
        <title>Sequencing the genomes of 1000 actinobacteria strains.</title>
        <authorList>
            <person name="Klenk H.-P."/>
        </authorList>
    </citation>
    <scope>NUCLEOTIDE SEQUENCE [LARGE SCALE GENOMIC DNA]</scope>
    <source>
        <strain evidence="6 7">DSM 44230</strain>
    </source>
</reference>
<evidence type="ECO:0000256" key="2">
    <source>
        <dbReference type="ARBA" id="ARBA00008520"/>
    </source>
</evidence>
<evidence type="ECO:0000256" key="4">
    <source>
        <dbReference type="ARBA" id="ARBA00022729"/>
    </source>
</evidence>
<evidence type="ECO:0000313" key="7">
    <source>
        <dbReference type="Proteomes" id="UP000533598"/>
    </source>
</evidence>
<feature type="signal peptide" evidence="5">
    <location>
        <begin position="1"/>
        <end position="26"/>
    </location>
</feature>
<dbReference type="AlphaFoldDB" id="A0A7W7CEE7"/>
<dbReference type="InterPro" id="IPR006311">
    <property type="entry name" value="TAT_signal"/>
</dbReference>
<dbReference type="RefSeq" id="WP_185005370.1">
    <property type="nucleotide sequence ID" value="NZ_BAAAUI010000001.1"/>
</dbReference>
<dbReference type="Gene3D" id="3.40.190.10">
    <property type="entry name" value="Periplasmic binding protein-like II"/>
    <property type="match status" value="2"/>
</dbReference>
<dbReference type="PANTHER" id="PTHR43649">
    <property type="entry name" value="ARABINOSE-BINDING PROTEIN-RELATED"/>
    <property type="match status" value="1"/>
</dbReference>
<keyword evidence="4 5" id="KW-0732">Signal</keyword>
<evidence type="ECO:0000256" key="3">
    <source>
        <dbReference type="ARBA" id="ARBA00022448"/>
    </source>
</evidence>
<dbReference type="Proteomes" id="UP000533598">
    <property type="component" value="Unassembled WGS sequence"/>
</dbReference>
<comment type="subcellular location">
    <subcellularLocation>
        <location evidence="1">Cell envelope</location>
    </subcellularLocation>
</comment>
<feature type="chain" id="PRO_5030728354" evidence="5">
    <location>
        <begin position="27"/>
        <end position="468"/>
    </location>
</feature>